<name>A0A9N8YP27_9GLOM</name>
<evidence type="ECO:0000313" key="2">
    <source>
        <dbReference type="Proteomes" id="UP000789831"/>
    </source>
</evidence>
<dbReference type="EMBL" id="CAJVPL010000039">
    <property type="protein sequence ID" value="CAG8437173.1"/>
    <property type="molecule type" value="Genomic_DNA"/>
</dbReference>
<proteinExistence type="predicted"/>
<accession>A0A9N8YP27</accession>
<gene>
    <name evidence="1" type="ORF">AGERDE_LOCUS748</name>
</gene>
<protein>
    <submittedName>
        <fullName evidence="1">10664_t:CDS:1</fullName>
    </submittedName>
</protein>
<dbReference type="OrthoDB" id="5544375at2759"/>
<dbReference type="AlphaFoldDB" id="A0A9N8YP27"/>
<comment type="caution">
    <text evidence="1">The sequence shown here is derived from an EMBL/GenBank/DDBJ whole genome shotgun (WGS) entry which is preliminary data.</text>
</comment>
<dbReference type="Pfam" id="PF07956">
    <property type="entry name" value="DUF1690"/>
    <property type="match status" value="1"/>
</dbReference>
<reference evidence="1" key="1">
    <citation type="submission" date="2021-06" db="EMBL/GenBank/DDBJ databases">
        <authorList>
            <person name="Kallberg Y."/>
            <person name="Tangrot J."/>
            <person name="Rosling A."/>
        </authorList>
    </citation>
    <scope>NUCLEOTIDE SEQUENCE</scope>
    <source>
        <strain evidence="1">MT106</strain>
    </source>
</reference>
<keyword evidence="2" id="KW-1185">Reference proteome</keyword>
<organism evidence="1 2">
    <name type="scientific">Ambispora gerdemannii</name>
    <dbReference type="NCBI Taxonomy" id="144530"/>
    <lineage>
        <taxon>Eukaryota</taxon>
        <taxon>Fungi</taxon>
        <taxon>Fungi incertae sedis</taxon>
        <taxon>Mucoromycota</taxon>
        <taxon>Glomeromycotina</taxon>
        <taxon>Glomeromycetes</taxon>
        <taxon>Archaeosporales</taxon>
        <taxon>Ambisporaceae</taxon>
        <taxon>Ambispora</taxon>
    </lineage>
</organism>
<evidence type="ECO:0000313" key="1">
    <source>
        <dbReference type="EMBL" id="CAG8437173.1"/>
    </source>
</evidence>
<sequence>MGGAFSKPNNEPIVIYNEPEVRLRFSHDLVSQLREQRFPQPPSSTTSNTCISPDKLEEIIRERVAAELRRREVFDADIQREVDAELSNIFKYDDYTGHDPGLHSKKIDEEIDDLEQRIRR</sequence>
<dbReference type="Proteomes" id="UP000789831">
    <property type="component" value="Unassembled WGS sequence"/>
</dbReference>
<dbReference type="InterPro" id="IPR012471">
    <property type="entry name" value="DUF1690"/>
</dbReference>